<sequence length="39" mass="4469">MAIFNGYATFHQQVSLQCCVACTLCVTCMMYSFKLVHYL</sequence>
<dbReference type="EMBL" id="GBRH01188886">
    <property type="protein sequence ID" value="JAE09010.1"/>
    <property type="molecule type" value="Transcribed_RNA"/>
</dbReference>
<dbReference type="AlphaFoldDB" id="A0A0A9F7I8"/>
<accession>A0A0A9F7I8</accession>
<evidence type="ECO:0000313" key="1">
    <source>
        <dbReference type="EMBL" id="JAE09010.1"/>
    </source>
</evidence>
<organism evidence="1">
    <name type="scientific">Arundo donax</name>
    <name type="common">Giant reed</name>
    <name type="synonym">Donax arundinaceus</name>
    <dbReference type="NCBI Taxonomy" id="35708"/>
    <lineage>
        <taxon>Eukaryota</taxon>
        <taxon>Viridiplantae</taxon>
        <taxon>Streptophyta</taxon>
        <taxon>Embryophyta</taxon>
        <taxon>Tracheophyta</taxon>
        <taxon>Spermatophyta</taxon>
        <taxon>Magnoliopsida</taxon>
        <taxon>Liliopsida</taxon>
        <taxon>Poales</taxon>
        <taxon>Poaceae</taxon>
        <taxon>PACMAD clade</taxon>
        <taxon>Arundinoideae</taxon>
        <taxon>Arundineae</taxon>
        <taxon>Arundo</taxon>
    </lineage>
</organism>
<proteinExistence type="predicted"/>
<reference evidence="1" key="2">
    <citation type="journal article" date="2015" name="Data Brief">
        <title>Shoot transcriptome of the giant reed, Arundo donax.</title>
        <authorList>
            <person name="Barrero R.A."/>
            <person name="Guerrero F.D."/>
            <person name="Moolhuijzen P."/>
            <person name="Goolsby J.A."/>
            <person name="Tidwell J."/>
            <person name="Bellgard S.E."/>
            <person name="Bellgard M.I."/>
        </authorList>
    </citation>
    <scope>NUCLEOTIDE SEQUENCE</scope>
    <source>
        <tissue evidence="1">Shoot tissue taken approximately 20 cm above the soil surface</tissue>
    </source>
</reference>
<reference evidence="1" key="1">
    <citation type="submission" date="2014-09" db="EMBL/GenBank/DDBJ databases">
        <authorList>
            <person name="Magalhaes I.L.F."/>
            <person name="Oliveira U."/>
            <person name="Santos F.R."/>
            <person name="Vidigal T.H.D.A."/>
            <person name="Brescovit A.D."/>
            <person name="Santos A.J."/>
        </authorList>
    </citation>
    <scope>NUCLEOTIDE SEQUENCE</scope>
    <source>
        <tissue evidence="1">Shoot tissue taken approximately 20 cm above the soil surface</tissue>
    </source>
</reference>
<protein>
    <submittedName>
        <fullName evidence="1">Uncharacterized protein</fullName>
    </submittedName>
</protein>
<name>A0A0A9F7I8_ARUDO</name>